<keyword evidence="2" id="KW-1185">Reference proteome</keyword>
<name>A0A1Q2L4Z6_9BACL</name>
<protein>
    <recommendedName>
        <fullName evidence="3">DUF1450 domain-containing protein</fullName>
    </recommendedName>
</protein>
<dbReference type="Pfam" id="PF07293">
    <property type="entry name" value="DUF1450"/>
    <property type="match status" value="1"/>
</dbReference>
<reference evidence="1 2" key="1">
    <citation type="submission" date="2017-02" db="EMBL/GenBank/DDBJ databases">
        <title>The complete genomic sequence of a novel cold adapted crude oil-degrading bacterium Planococcus qaidamina Y42.</title>
        <authorList>
            <person name="Yang R."/>
        </authorList>
    </citation>
    <scope>NUCLEOTIDE SEQUENCE [LARGE SCALE GENOMIC DNA]</scope>
    <source>
        <strain evidence="1 2">Y42</strain>
        <plasmid evidence="1 2">unnamed1</plasmid>
    </source>
</reference>
<proteinExistence type="predicted"/>
<evidence type="ECO:0008006" key="3">
    <source>
        <dbReference type="Google" id="ProtNLM"/>
    </source>
</evidence>
<dbReference type="InterPro" id="IPR009910">
    <property type="entry name" value="DUF1450"/>
</dbReference>
<evidence type="ECO:0000313" key="1">
    <source>
        <dbReference type="EMBL" id="AQQ55520.1"/>
    </source>
</evidence>
<geneLocation type="plasmid" evidence="1 2">
    <name>unnamed1</name>
</geneLocation>
<sequence length="70" mass="7918">MTNLSQGSEEVYEQLSERDDIELLQTGCNSHCELCACTLYALVNEEVVEADTPEELLVKINEELELNSIR</sequence>
<organism evidence="1 2">
    <name type="scientific">Planococcus lenghuensis</name>
    <dbReference type="NCBI Taxonomy" id="2213202"/>
    <lineage>
        <taxon>Bacteria</taxon>
        <taxon>Bacillati</taxon>
        <taxon>Bacillota</taxon>
        <taxon>Bacilli</taxon>
        <taxon>Bacillales</taxon>
        <taxon>Caryophanaceae</taxon>
        <taxon>Planococcus</taxon>
    </lineage>
</organism>
<accession>A0A1Q2L4Z6</accession>
<dbReference type="OrthoDB" id="1684419at2"/>
<keyword evidence="1" id="KW-0614">Plasmid</keyword>
<evidence type="ECO:0000313" key="2">
    <source>
        <dbReference type="Proteomes" id="UP000188184"/>
    </source>
</evidence>
<dbReference type="AlphaFoldDB" id="A0A1Q2L4Z6"/>
<gene>
    <name evidence="1" type="ORF">B0X71_20105</name>
</gene>
<dbReference type="Proteomes" id="UP000188184">
    <property type="component" value="Plasmid unnamed1"/>
</dbReference>
<dbReference type="KEGG" id="pmar:B0X71_20105"/>
<dbReference type="EMBL" id="CP019641">
    <property type="protein sequence ID" value="AQQ55520.1"/>
    <property type="molecule type" value="Genomic_DNA"/>
</dbReference>